<keyword evidence="1" id="KW-0472">Membrane</keyword>
<dbReference type="Pfam" id="PF00565">
    <property type="entry name" value="SNase"/>
    <property type="match status" value="1"/>
</dbReference>
<keyword evidence="1" id="KW-1133">Transmembrane helix</keyword>
<keyword evidence="4" id="KW-1185">Reference proteome</keyword>
<evidence type="ECO:0000313" key="4">
    <source>
        <dbReference type="Proteomes" id="UP000541109"/>
    </source>
</evidence>
<evidence type="ECO:0000256" key="1">
    <source>
        <dbReference type="SAM" id="Phobius"/>
    </source>
</evidence>
<comment type="caution">
    <text evidence="3">The sequence shown here is derived from an EMBL/GenBank/DDBJ whole genome shotgun (WGS) entry which is preliminary data.</text>
</comment>
<dbReference type="PANTHER" id="PTHR12302">
    <property type="entry name" value="EBNA2 BINDING PROTEIN P100"/>
    <property type="match status" value="1"/>
</dbReference>
<feature type="domain" description="TNase-like" evidence="2">
    <location>
        <begin position="57"/>
        <end position="177"/>
    </location>
</feature>
<dbReference type="Proteomes" id="UP000541109">
    <property type="component" value="Unassembled WGS sequence"/>
</dbReference>
<organism evidence="3 4">
    <name type="scientific">Stappia albiluteola</name>
    <dbReference type="NCBI Taxonomy" id="2758565"/>
    <lineage>
        <taxon>Bacteria</taxon>
        <taxon>Pseudomonadati</taxon>
        <taxon>Pseudomonadota</taxon>
        <taxon>Alphaproteobacteria</taxon>
        <taxon>Hyphomicrobiales</taxon>
        <taxon>Stappiaceae</taxon>
        <taxon>Stappia</taxon>
    </lineage>
</organism>
<dbReference type="PANTHER" id="PTHR12302:SF26">
    <property type="entry name" value="BLR1266 PROTEIN"/>
    <property type="match status" value="1"/>
</dbReference>
<gene>
    <name evidence="3" type="ORF">H2509_00235</name>
</gene>
<proteinExistence type="predicted"/>
<name>A0A839A915_9HYPH</name>
<dbReference type="EMBL" id="JACFXV010000006">
    <property type="protein sequence ID" value="MBA5775548.1"/>
    <property type="molecule type" value="Genomic_DNA"/>
</dbReference>
<evidence type="ECO:0000259" key="2">
    <source>
        <dbReference type="PROSITE" id="PS50830"/>
    </source>
</evidence>
<dbReference type="Gene3D" id="2.40.50.90">
    <property type="match status" value="1"/>
</dbReference>
<reference evidence="3 4" key="1">
    <citation type="submission" date="2020-07" db="EMBL/GenBank/DDBJ databases">
        <title>Stappia sp., F7233, whole genome shotgun sequencing project.</title>
        <authorList>
            <person name="Jiang S."/>
            <person name="Liu Z.W."/>
            <person name="Du Z.J."/>
        </authorList>
    </citation>
    <scope>NUCLEOTIDE SEQUENCE [LARGE SCALE GENOMIC DNA]</scope>
    <source>
        <strain evidence="3 4">F7233</strain>
    </source>
</reference>
<evidence type="ECO:0000313" key="3">
    <source>
        <dbReference type="EMBL" id="MBA5775548.1"/>
    </source>
</evidence>
<feature type="transmembrane region" description="Helical" evidence="1">
    <location>
        <begin position="26"/>
        <end position="44"/>
    </location>
</feature>
<dbReference type="InterPro" id="IPR035437">
    <property type="entry name" value="SNase_OB-fold_sf"/>
</dbReference>
<dbReference type="InterPro" id="IPR016071">
    <property type="entry name" value="Staphylococal_nuclease_OB-fold"/>
</dbReference>
<dbReference type="PROSITE" id="PS50830">
    <property type="entry name" value="TNASE_3"/>
    <property type="match status" value="1"/>
</dbReference>
<dbReference type="SMART" id="SM00318">
    <property type="entry name" value="SNc"/>
    <property type="match status" value="1"/>
</dbReference>
<keyword evidence="1" id="KW-0812">Transmembrane</keyword>
<sequence length="195" mass="22091">MGKALTVEKRLGAENPMRRSRYQFQFVRLAAVIGIVLFVCLPFWPELDREHTDQANVIDANTIEVGGEQHRLYGVDAVEIDQRCRRRDSTTWPCGREAAAALIKFLEGRKVTCEVWQGTTRDAHGRFVSVCYAGGDDISSWVAKNGWAVADRDANRLYNYTSDEGTARFLRRGIWDGTFDPPAEWRPRQQAAGQP</sequence>
<dbReference type="AlphaFoldDB" id="A0A839A915"/>
<protein>
    <submittedName>
        <fullName evidence="3">Thermonuclease family protein</fullName>
    </submittedName>
</protein>
<dbReference type="SUPFAM" id="SSF50199">
    <property type="entry name" value="Staphylococcal nuclease"/>
    <property type="match status" value="1"/>
</dbReference>
<accession>A0A839A915</accession>